<organism evidence="2 3">
    <name type="scientific">Tumebacillus algifaecis</name>
    <dbReference type="NCBI Taxonomy" id="1214604"/>
    <lineage>
        <taxon>Bacteria</taxon>
        <taxon>Bacillati</taxon>
        <taxon>Bacillota</taxon>
        <taxon>Bacilli</taxon>
        <taxon>Bacillales</taxon>
        <taxon>Alicyclobacillaceae</taxon>
        <taxon>Tumebacillus</taxon>
    </lineage>
</organism>
<protein>
    <recommendedName>
        <fullName evidence="1">Polymerase/histidinol phosphatase N-terminal domain-containing protein</fullName>
    </recommendedName>
</protein>
<sequence>MTIADLHAHTTASDGTFTPRELVELAKRNRLQAVAVTDHDTMDGLSEARAAGKELGVEVIPGIELSTTLEGREVHVLGYFYDPDHQELRDLIAKMREDRLNRLDKMIVRLQQGGLAITKDEVLNEAKGAVGRPHIARVLMKKGYVSNIPEAFDKYLGSGKIGYVERLKVTPEMAVQLILQAGGSPVVAHPGLVGKDELFDKLVPLGLIGLEAFHPDHPSEKRAHYAKLAEHHGLLATGGSDFHGGGAEHRGDLGSVHVSYEVVEKLRQKAAYKGWN</sequence>
<accession>A0A223D1L7</accession>
<dbReference type="InterPro" id="IPR003141">
    <property type="entry name" value="Pol/His_phosphatase_N"/>
</dbReference>
<keyword evidence="3" id="KW-1185">Reference proteome</keyword>
<dbReference type="SUPFAM" id="SSF89550">
    <property type="entry name" value="PHP domain-like"/>
    <property type="match status" value="1"/>
</dbReference>
<dbReference type="Proteomes" id="UP000214688">
    <property type="component" value="Chromosome"/>
</dbReference>
<dbReference type="AlphaFoldDB" id="A0A223D1L7"/>
<proteinExistence type="predicted"/>
<dbReference type="Gene3D" id="3.20.20.140">
    <property type="entry name" value="Metal-dependent hydrolases"/>
    <property type="match status" value="1"/>
</dbReference>
<dbReference type="KEGG" id="tab:CIG75_11545"/>
<evidence type="ECO:0000313" key="2">
    <source>
        <dbReference type="EMBL" id="ASS75558.1"/>
    </source>
</evidence>
<dbReference type="InterPro" id="IPR016195">
    <property type="entry name" value="Pol/histidinol_Pase-like"/>
</dbReference>
<dbReference type="GO" id="GO:0035312">
    <property type="term" value="F:5'-3' DNA exonuclease activity"/>
    <property type="evidence" value="ECO:0007669"/>
    <property type="project" value="TreeGrafter"/>
</dbReference>
<dbReference type="Gene3D" id="1.10.150.650">
    <property type="match status" value="1"/>
</dbReference>
<name>A0A223D1L7_9BACL</name>
<feature type="domain" description="Polymerase/histidinol phosphatase N-terminal" evidence="1">
    <location>
        <begin position="4"/>
        <end position="69"/>
    </location>
</feature>
<evidence type="ECO:0000259" key="1">
    <source>
        <dbReference type="SMART" id="SM00481"/>
    </source>
</evidence>
<dbReference type="PANTHER" id="PTHR42924">
    <property type="entry name" value="EXONUCLEASE"/>
    <property type="match status" value="1"/>
</dbReference>
<dbReference type="PANTHER" id="PTHR42924:SF3">
    <property type="entry name" value="POLYMERASE_HISTIDINOL PHOSPHATASE N-TERMINAL DOMAIN-CONTAINING PROTEIN"/>
    <property type="match status" value="1"/>
</dbReference>
<dbReference type="RefSeq" id="WP_094236802.1">
    <property type="nucleotide sequence ID" value="NZ_CP022657.1"/>
</dbReference>
<dbReference type="CDD" id="cd07438">
    <property type="entry name" value="PHP_HisPPase_AMP"/>
    <property type="match status" value="1"/>
</dbReference>
<dbReference type="SMART" id="SM00481">
    <property type="entry name" value="POLIIIAc"/>
    <property type="match status" value="1"/>
</dbReference>
<dbReference type="InterPro" id="IPR004013">
    <property type="entry name" value="PHP_dom"/>
</dbReference>
<reference evidence="2 3" key="1">
    <citation type="journal article" date="2015" name="Int. J. Syst. Evol. Microbiol.">
        <title>Tumebacillus algifaecis sp. nov., isolated from decomposing algal scum.</title>
        <authorList>
            <person name="Wu Y.F."/>
            <person name="Zhang B."/>
            <person name="Xing P."/>
            <person name="Wu Q.L."/>
            <person name="Liu S.J."/>
        </authorList>
    </citation>
    <scope>NUCLEOTIDE SEQUENCE [LARGE SCALE GENOMIC DNA]</scope>
    <source>
        <strain evidence="2 3">THMBR28</strain>
    </source>
</reference>
<gene>
    <name evidence="2" type="ORF">CIG75_11545</name>
</gene>
<dbReference type="GO" id="GO:0004534">
    <property type="term" value="F:5'-3' RNA exonuclease activity"/>
    <property type="evidence" value="ECO:0007669"/>
    <property type="project" value="TreeGrafter"/>
</dbReference>
<dbReference type="EMBL" id="CP022657">
    <property type="protein sequence ID" value="ASS75558.1"/>
    <property type="molecule type" value="Genomic_DNA"/>
</dbReference>
<dbReference type="Pfam" id="PF02811">
    <property type="entry name" value="PHP"/>
    <property type="match status" value="1"/>
</dbReference>
<dbReference type="InterPro" id="IPR052018">
    <property type="entry name" value="PHP_domain"/>
</dbReference>
<evidence type="ECO:0000313" key="3">
    <source>
        <dbReference type="Proteomes" id="UP000214688"/>
    </source>
</evidence>
<dbReference type="OrthoDB" id="9804333at2"/>